<organism evidence="3 4">
    <name type="scientific">Pseudonocardia endophytica</name>
    <dbReference type="NCBI Taxonomy" id="401976"/>
    <lineage>
        <taxon>Bacteria</taxon>
        <taxon>Bacillati</taxon>
        <taxon>Actinomycetota</taxon>
        <taxon>Actinomycetes</taxon>
        <taxon>Pseudonocardiales</taxon>
        <taxon>Pseudonocardiaceae</taxon>
        <taxon>Pseudonocardia</taxon>
    </lineage>
</organism>
<feature type="compositionally biased region" description="Low complexity" evidence="1">
    <location>
        <begin position="21"/>
        <end position="30"/>
    </location>
</feature>
<dbReference type="Proteomes" id="UP000295560">
    <property type="component" value="Unassembled WGS sequence"/>
</dbReference>
<comment type="caution">
    <text evidence="3">The sequence shown here is derived from an EMBL/GenBank/DDBJ whole genome shotgun (WGS) entry which is preliminary data.</text>
</comment>
<dbReference type="RefSeq" id="WP_132420988.1">
    <property type="nucleotide sequence ID" value="NZ_SMFZ01000001.1"/>
</dbReference>
<evidence type="ECO:0000256" key="2">
    <source>
        <dbReference type="SAM" id="Phobius"/>
    </source>
</evidence>
<gene>
    <name evidence="3" type="ORF">EV378_0328</name>
</gene>
<proteinExistence type="predicted"/>
<feature type="compositionally biased region" description="Low complexity" evidence="1">
    <location>
        <begin position="107"/>
        <end position="123"/>
    </location>
</feature>
<dbReference type="EMBL" id="SMFZ01000001">
    <property type="protein sequence ID" value="TCK24554.1"/>
    <property type="molecule type" value="Genomic_DNA"/>
</dbReference>
<name>A0A4R1HPR8_PSEEN</name>
<evidence type="ECO:0000313" key="3">
    <source>
        <dbReference type="EMBL" id="TCK24554.1"/>
    </source>
</evidence>
<sequence>MTEQPGADGRRPDGSYPAPPQGGRYPAGPQQGPPGYGPPQGPPGYGPPGYGPPHHGSAPPHGDPRYAAPQYGNQQYGAPPQGAGYGQGTPGQVPPRGASGPAGPHQGARADAPAPGQAPPSGGFAYGPPPGQAPPNAAGSPPPPLQKPPKKKGKGGRIALIVVGVVLVVLVGGGYLAYRALSGFVSDVTGGTSLAGAGAGCSFVTADDVNGTLGGNYDLVELGGLGGLAGAALDSRVLADAPTCWGSDSSDGKLVRIARYEGGDAAQRFAAEKQTAQGSSQDQGNGVSVSTEGYLGEEIQAGDEAFCTTGDGTASAGALVRTGDKLVYVSTTAAGQGAESVPQIDLSGDKPGFATDGENCRLSAAVAATVN</sequence>
<feature type="compositionally biased region" description="Pro residues" evidence="1">
    <location>
        <begin position="31"/>
        <end position="51"/>
    </location>
</feature>
<evidence type="ECO:0000256" key="1">
    <source>
        <dbReference type="SAM" id="MobiDB-lite"/>
    </source>
</evidence>
<dbReference type="AlphaFoldDB" id="A0A4R1HPR8"/>
<protein>
    <submittedName>
        <fullName evidence="3">Uncharacterized protein</fullName>
    </submittedName>
</protein>
<reference evidence="3 4" key="1">
    <citation type="submission" date="2019-03" db="EMBL/GenBank/DDBJ databases">
        <title>Sequencing the genomes of 1000 actinobacteria strains.</title>
        <authorList>
            <person name="Klenk H.-P."/>
        </authorList>
    </citation>
    <scope>NUCLEOTIDE SEQUENCE [LARGE SCALE GENOMIC DNA]</scope>
    <source>
        <strain evidence="3 4">DSM 44969</strain>
    </source>
</reference>
<keyword evidence="2" id="KW-0472">Membrane</keyword>
<evidence type="ECO:0000313" key="4">
    <source>
        <dbReference type="Proteomes" id="UP000295560"/>
    </source>
</evidence>
<feature type="compositionally biased region" description="Low complexity" evidence="1">
    <location>
        <begin position="69"/>
        <end position="82"/>
    </location>
</feature>
<dbReference type="OrthoDB" id="3577311at2"/>
<feature type="transmembrane region" description="Helical" evidence="2">
    <location>
        <begin position="158"/>
        <end position="178"/>
    </location>
</feature>
<keyword evidence="2" id="KW-1133">Transmembrane helix</keyword>
<keyword evidence="2" id="KW-0812">Transmembrane</keyword>
<keyword evidence="4" id="KW-1185">Reference proteome</keyword>
<feature type="region of interest" description="Disordered" evidence="1">
    <location>
        <begin position="1"/>
        <end position="153"/>
    </location>
</feature>
<accession>A0A4R1HPR8</accession>